<proteinExistence type="predicted"/>
<protein>
    <submittedName>
        <fullName evidence="1">GDYXXLXY domain-containing protein</fullName>
    </submittedName>
</protein>
<gene>
    <name evidence="1" type="ORF">M9R32_07650</name>
</gene>
<evidence type="ECO:0000313" key="2">
    <source>
        <dbReference type="Proteomes" id="UP001152173"/>
    </source>
</evidence>
<comment type="caution">
    <text evidence="1">The sequence shown here is derived from an EMBL/GenBank/DDBJ whole genome shotgun (WGS) entry which is preliminary data.</text>
</comment>
<dbReference type="InterPro" id="IPR025833">
    <property type="entry name" value="GDYXXLXY"/>
</dbReference>
<accession>A0A9X3RE68</accession>
<evidence type="ECO:0000313" key="1">
    <source>
        <dbReference type="EMBL" id="MCZ8537048.1"/>
    </source>
</evidence>
<reference evidence="1" key="1">
    <citation type="submission" date="2022-05" db="EMBL/GenBank/DDBJ databases">
        <authorList>
            <person name="Colautti A."/>
            <person name="Iacumin L."/>
        </authorList>
    </citation>
    <scope>NUCLEOTIDE SEQUENCE</scope>
    <source>
        <strain evidence="1">SK 55</strain>
    </source>
</reference>
<dbReference type="Pfam" id="PF14345">
    <property type="entry name" value="GDYXXLXY"/>
    <property type="match status" value="1"/>
</dbReference>
<keyword evidence="2" id="KW-1185">Reference proteome</keyword>
<sequence length="150" mass="16860">MKSFLIPALQTLMIILIALSFFATSWFGEEYVLRAEPYDPYDPFYGEYVLLKYPDLKPSDSAPGGDIFFSLKEGDDGYARIDRIDSEPFWGAIQGTNYGGQITTSQLEQYYVEQGTGPGLEEAKDLALTLVVAPWGAIRPTFLEKRPEQN</sequence>
<dbReference type="EMBL" id="JAMKBJ010000005">
    <property type="protein sequence ID" value="MCZ8537048.1"/>
    <property type="molecule type" value="Genomic_DNA"/>
</dbReference>
<dbReference type="AlphaFoldDB" id="A0A9X3RE68"/>
<organism evidence="1 2">
    <name type="scientific">Paenisporosarcina quisquiliarum</name>
    <dbReference type="NCBI Taxonomy" id="365346"/>
    <lineage>
        <taxon>Bacteria</taxon>
        <taxon>Bacillati</taxon>
        <taxon>Bacillota</taxon>
        <taxon>Bacilli</taxon>
        <taxon>Bacillales</taxon>
        <taxon>Caryophanaceae</taxon>
        <taxon>Paenisporosarcina</taxon>
    </lineage>
</organism>
<dbReference type="Proteomes" id="UP001152173">
    <property type="component" value="Unassembled WGS sequence"/>
</dbReference>
<name>A0A9X3RE68_9BACL</name>
<dbReference type="RefSeq" id="WP_269926144.1">
    <property type="nucleotide sequence ID" value="NZ_JAMKBJ010000005.1"/>
</dbReference>